<feature type="domain" description="BT-3987-like N-terminal" evidence="1">
    <location>
        <begin position="12"/>
        <end position="117"/>
    </location>
</feature>
<dbReference type="Proteomes" id="UP000192277">
    <property type="component" value="Unassembled WGS sequence"/>
</dbReference>
<keyword evidence="3" id="KW-1185">Reference proteome</keyword>
<evidence type="ECO:0000313" key="2">
    <source>
        <dbReference type="EMBL" id="OQP54088.1"/>
    </source>
</evidence>
<protein>
    <recommendedName>
        <fullName evidence="1">BT-3987-like N-terminal domain-containing protein</fullName>
    </recommendedName>
</protein>
<evidence type="ECO:0000259" key="1">
    <source>
        <dbReference type="Pfam" id="PF08522"/>
    </source>
</evidence>
<proteinExistence type="predicted"/>
<comment type="caution">
    <text evidence="2">The sequence shown here is derived from an EMBL/GenBank/DDBJ whole genome shotgun (WGS) entry which is preliminary data.</text>
</comment>
<organism evidence="2 3">
    <name type="scientific">Niastella koreensis</name>
    <dbReference type="NCBI Taxonomy" id="354356"/>
    <lineage>
        <taxon>Bacteria</taxon>
        <taxon>Pseudomonadati</taxon>
        <taxon>Bacteroidota</taxon>
        <taxon>Chitinophagia</taxon>
        <taxon>Chitinophagales</taxon>
        <taxon>Chitinophagaceae</taxon>
        <taxon>Niastella</taxon>
    </lineage>
</organism>
<dbReference type="Gene3D" id="2.60.40.1740">
    <property type="entry name" value="hypothetical protein (bacova_03559)"/>
    <property type="match status" value="1"/>
</dbReference>
<gene>
    <name evidence="2" type="ORF">A4D02_20625</name>
</gene>
<dbReference type="InterPro" id="IPR013728">
    <property type="entry name" value="BT_3987-like_N"/>
</dbReference>
<reference evidence="2 3" key="1">
    <citation type="submission" date="2016-04" db="EMBL/GenBank/DDBJ databases">
        <authorList>
            <person name="Chen L."/>
            <person name="Zhuang W."/>
            <person name="Wang G."/>
        </authorList>
    </citation>
    <scope>NUCLEOTIDE SEQUENCE [LARGE SCALE GENOMIC DNA]</scope>
    <source>
        <strain evidence="3">GR20</strain>
    </source>
</reference>
<sequence>MKISATDASNFVSLSYDNSTKDTTVNLVPITLATSNGASEDINVTVSLNSKLVDDHNTASGDSYNVPSASLVSIVNQNNIVTIPKGSNTGYLKVKFNPSALAGGDWALGFAITNVDKTGYNISGNFGSGVVAIAIQ</sequence>
<evidence type="ECO:0000313" key="3">
    <source>
        <dbReference type="Proteomes" id="UP000192277"/>
    </source>
</evidence>
<dbReference type="EMBL" id="LWBO01000002">
    <property type="protein sequence ID" value="OQP54088.1"/>
    <property type="molecule type" value="Genomic_DNA"/>
</dbReference>
<dbReference type="Pfam" id="PF08522">
    <property type="entry name" value="BT_3987-like_N"/>
    <property type="match status" value="1"/>
</dbReference>
<accession>A0ABX3P3V6</accession>
<name>A0ABX3P3V6_9BACT</name>